<dbReference type="AlphaFoldDB" id="A0A225DUH2"/>
<dbReference type="InterPro" id="IPR007627">
    <property type="entry name" value="RNA_pol_sigma70_r2"/>
</dbReference>
<dbReference type="EMBL" id="NIDE01000002">
    <property type="protein sequence ID" value="OWK45160.1"/>
    <property type="molecule type" value="Genomic_DNA"/>
</dbReference>
<proteinExistence type="inferred from homology"/>
<evidence type="ECO:0000256" key="4">
    <source>
        <dbReference type="ARBA" id="ARBA00023163"/>
    </source>
</evidence>
<gene>
    <name evidence="7" type="ORF">FRUB_01491</name>
</gene>
<keyword evidence="3" id="KW-0731">Sigma factor</keyword>
<dbReference type="SUPFAM" id="SSF88659">
    <property type="entry name" value="Sigma3 and sigma4 domains of RNA polymerase sigma factors"/>
    <property type="match status" value="1"/>
</dbReference>
<dbReference type="GO" id="GO:0006352">
    <property type="term" value="P:DNA-templated transcription initiation"/>
    <property type="evidence" value="ECO:0007669"/>
    <property type="project" value="InterPro"/>
</dbReference>
<dbReference type="Gene3D" id="1.10.10.10">
    <property type="entry name" value="Winged helix-like DNA-binding domain superfamily/Winged helix DNA-binding domain"/>
    <property type="match status" value="1"/>
</dbReference>
<accession>A0A225DUH2</accession>
<evidence type="ECO:0000256" key="3">
    <source>
        <dbReference type="ARBA" id="ARBA00023082"/>
    </source>
</evidence>
<dbReference type="InterPro" id="IPR013325">
    <property type="entry name" value="RNA_pol_sigma_r2"/>
</dbReference>
<evidence type="ECO:0000259" key="6">
    <source>
        <dbReference type="Pfam" id="PF08281"/>
    </source>
</evidence>
<dbReference type="GO" id="GO:0016987">
    <property type="term" value="F:sigma factor activity"/>
    <property type="evidence" value="ECO:0007669"/>
    <property type="project" value="UniProtKB-KW"/>
</dbReference>
<dbReference type="GO" id="GO:0003677">
    <property type="term" value="F:DNA binding"/>
    <property type="evidence" value="ECO:0007669"/>
    <property type="project" value="InterPro"/>
</dbReference>
<name>A0A225DUH2_9BACT</name>
<dbReference type="SUPFAM" id="SSF88946">
    <property type="entry name" value="Sigma2 domain of RNA polymerase sigma factors"/>
    <property type="match status" value="1"/>
</dbReference>
<evidence type="ECO:0000256" key="2">
    <source>
        <dbReference type="ARBA" id="ARBA00023015"/>
    </source>
</evidence>
<keyword evidence="8" id="KW-1185">Reference proteome</keyword>
<dbReference type="InterPro" id="IPR039425">
    <property type="entry name" value="RNA_pol_sigma-70-like"/>
</dbReference>
<feature type="domain" description="RNA polymerase sigma factor 70 region 4 type 2" evidence="6">
    <location>
        <begin position="66"/>
        <end position="117"/>
    </location>
</feature>
<evidence type="ECO:0000313" key="7">
    <source>
        <dbReference type="EMBL" id="OWK45160.1"/>
    </source>
</evidence>
<dbReference type="PANTHER" id="PTHR43133:SF62">
    <property type="entry name" value="RNA POLYMERASE SIGMA FACTOR SIGZ"/>
    <property type="match status" value="1"/>
</dbReference>
<reference evidence="8" key="1">
    <citation type="submission" date="2017-06" db="EMBL/GenBank/DDBJ databases">
        <title>Genome analysis of Fimbriiglobus ruber SP5, the first member of the order Planctomycetales with confirmed chitinolytic capability.</title>
        <authorList>
            <person name="Ravin N.V."/>
            <person name="Rakitin A.L."/>
            <person name="Ivanova A.A."/>
            <person name="Beletsky A.V."/>
            <person name="Kulichevskaya I.S."/>
            <person name="Mardanov A.V."/>
            <person name="Dedysh S.N."/>
        </authorList>
    </citation>
    <scope>NUCLEOTIDE SEQUENCE [LARGE SCALE GENOMIC DNA]</scope>
    <source>
        <strain evidence="8">SP5</strain>
    </source>
</reference>
<dbReference type="Pfam" id="PF04542">
    <property type="entry name" value="Sigma70_r2"/>
    <property type="match status" value="1"/>
</dbReference>
<keyword evidence="4" id="KW-0804">Transcription</keyword>
<dbReference type="NCBIfam" id="TIGR02937">
    <property type="entry name" value="sigma70-ECF"/>
    <property type="match status" value="1"/>
</dbReference>
<dbReference type="InterPro" id="IPR013324">
    <property type="entry name" value="RNA_pol_sigma_r3/r4-like"/>
</dbReference>
<protein>
    <submittedName>
        <fullName evidence="7">RNA polymerase sigma-70 factor</fullName>
    </submittedName>
</protein>
<evidence type="ECO:0000259" key="5">
    <source>
        <dbReference type="Pfam" id="PF04542"/>
    </source>
</evidence>
<evidence type="ECO:0000313" key="8">
    <source>
        <dbReference type="Proteomes" id="UP000214646"/>
    </source>
</evidence>
<evidence type="ECO:0000256" key="1">
    <source>
        <dbReference type="ARBA" id="ARBA00010641"/>
    </source>
</evidence>
<dbReference type="Pfam" id="PF08281">
    <property type="entry name" value="Sigma70_r4_2"/>
    <property type="match status" value="1"/>
</dbReference>
<keyword evidence="2" id="KW-0805">Transcription regulation</keyword>
<organism evidence="7 8">
    <name type="scientific">Fimbriiglobus ruber</name>
    <dbReference type="NCBI Taxonomy" id="1908690"/>
    <lineage>
        <taxon>Bacteria</taxon>
        <taxon>Pseudomonadati</taxon>
        <taxon>Planctomycetota</taxon>
        <taxon>Planctomycetia</taxon>
        <taxon>Gemmatales</taxon>
        <taxon>Gemmataceae</taxon>
        <taxon>Fimbriiglobus</taxon>
    </lineage>
</organism>
<dbReference type="InterPro" id="IPR036388">
    <property type="entry name" value="WH-like_DNA-bd_sf"/>
</dbReference>
<sequence length="131" mass="14851">MQVWNQAAKFDPARSSPDVWVLMIARSRAVDRLRKRQHAASTKLTDLIPIEDTGSGELERQEDAGRVHAALGHLPPEQREPIFLAFFHGLTHDQIARQLTIPLGTVKTRIRLGMNRLRERFSDPLSLGNHT</sequence>
<dbReference type="CDD" id="cd06171">
    <property type="entry name" value="Sigma70_r4"/>
    <property type="match status" value="1"/>
</dbReference>
<dbReference type="PANTHER" id="PTHR43133">
    <property type="entry name" value="RNA POLYMERASE ECF-TYPE SIGMA FACTO"/>
    <property type="match status" value="1"/>
</dbReference>
<comment type="caution">
    <text evidence="7">The sequence shown here is derived from an EMBL/GenBank/DDBJ whole genome shotgun (WGS) entry which is preliminary data.</text>
</comment>
<dbReference type="Gene3D" id="1.10.1740.10">
    <property type="match status" value="1"/>
</dbReference>
<comment type="similarity">
    <text evidence="1">Belongs to the sigma-70 factor family. ECF subfamily.</text>
</comment>
<dbReference type="Proteomes" id="UP000214646">
    <property type="component" value="Unassembled WGS sequence"/>
</dbReference>
<dbReference type="InterPro" id="IPR013249">
    <property type="entry name" value="RNA_pol_sigma70_r4_t2"/>
</dbReference>
<feature type="domain" description="RNA polymerase sigma-70 region 2" evidence="5">
    <location>
        <begin position="2"/>
        <end position="37"/>
    </location>
</feature>
<dbReference type="InterPro" id="IPR014284">
    <property type="entry name" value="RNA_pol_sigma-70_dom"/>
</dbReference>